<feature type="transmembrane region" description="Helical" evidence="5">
    <location>
        <begin position="12"/>
        <end position="35"/>
    </location>
</feature>
<proteinExistence type="predicted"/>
<dbReference type="PANTHER" id="PTHR11827">
    <property type="entry name" value="SOLUTE CARRIER FAMILY 12, CATION COTRANSPORTERS"/>
    <property type="match status" value="1"/>
</dbReference>
<feature type="transmembrane region" description="Helical" evidence="5">
    <location>
        <begin position="70"/>
        <end position="87"/>
    </location>
</feature>
<dbReference type="InterPro" id="IPR004842">
    <property type="entry name" value="SLC12A_fam"/>
</dbReference>
<name>A0ABD2QCZ1_9PLAT</name>
<protein>
    <recommendedName>
        <fullName evidence="6">Amino acid permease/ SLC12A domain-containing protein</fullName>
    </recommendedName>
</protein>
<evidence type="ECO:0000313" key="8">
    <source>
        <dbReference type="Proteomes" id="UP001626550"/>
    </source>
</evidence>
<dbReference type="Pfam" id="PF00324">
    <property type="entry name" value="AA_permease"/>
    <property type="match status" value="1"/>
</dbReference>
<accession>A0ABD2QCZ1</accession>
<feature type="domain" description="Amino acid permease/ SLC12A" evidence="6">
    <location>
        <begin position="2"/>
        <end position="129"/>
    </location>
</feature>
<evidence type="ECO:0000256" key="4">
    <source>
        <dbReference type="ARBA" id="ARBA00023136"/>
    </source>
</evidence>
<dbReference type="PANTHER" id="PTHR11827:SF72">
    <property type="entry name" value="GH08340P"/>
    <property type="match status" value="1"/>
</dbReference>
<evidence type="ECO:0000313" key="7">
    <source>
        <dbReference type="EMBL" id="KAL3317424.1"/>
    </source>
</evidence>
<keyword evidence="4 5" id="KW-0472">Membrane</keyword>
<feature type="non-terminal residue" evidence="7">
    <location>
        <position position="1"/>
    </location>
</feature>
<comment type="subcellular location">
    <subcellularLocation>
        <location evidence="1">Membrane</location>
        <topology evidence="1">Multi-pass membrane protein</topology>
    </subcellularLocation>
</comment>
<dbReference type="InterPro" id="IPR004841">
    <property type="entry name" value="AA-permease/SLC12A_dom"/>
</dbReference>
<organism evidence="7 8">
    <name type="scientific">Cichlidogyrus casuarinus</name>
    <dbReference type="NCBI Taxonomy" id="1844966"/>
    <lineage>
        <taxon>Eukaryota</taxon>
        <taxon>Metazoa</taxon>
        <taxon>Spiralia</taxon>
        <taxon>Lophotrochozoa</taxon>
        <taxon>Platyhelminthes</taxon>
        <taxon>Monogenea</taxon>
        <taxon>Monopisthocotylea</taxon>
        <taxon>Dactylogyridea</taxon>
        <taxon>Ancyrocephalidae</taxon>
        <taxon>Cichlidogyrus</taxon>
    </lineage>
</organism>
<comment type="caution">
    <text evidence="7">The sequence shown here is derived from an EMBL/GenBank/DDBJ whole genome shotgun (WGS) entry which is preliminary data.</text>
</comment>
<sequence>LVLLIGGLNAIAPAVSVFFLLAYAFVNFACMILDIASAANFRPLFRYFHWSTSLLGGLACLLMSFMIQAIYSIVAIVVLIGIALILSTRKLDTDWGNVSQALLFHQVRKYLLLLDDRKSHMKYWRPQVLLLVSNPRSSASLVQFINSLKKGGLYVLGHVIVEKADKNPSALDKPDPCEKAKDLWRVYVEHLNVKAFIELTSCRLMDSMPENFWPLKNTLLHLVRMSGLGAMKPNTVCIGFYDSEPQMDTLAKIKRIRQSRGKWTQQDEARANLLDASLEEQNQAMEKLSSRAFSLDPNLLNHALPKEEYLQLIDRILSLDVSAW</sequence>
<feature type="transmembrane region" description="Helical" evidence="5">
    <location>
        <begin position="47"/>
        <end position="64"/>
    </location>
</feature>
<evidence type="ECO:0000256" key="5">
    <source>
        <dbReference type="SAM" id="Phobius"/>
    </source>
</evidence>
<keyword evidence="2 5" id="KW-0812">Transmembrane</keyword>
<evidence type="ECO:0000256" key="3">
    <source>
        <dbReference type="ARBA" id="ARBA00022989"/>
    </source>
</evidence>
<dbReference type="AlphaFoldDB" id="A0ABD2QCZ1"/>
<keyword evidence="3 5" id="KW-1133">Transmembrane helix</keyword>
<dbReference type="GO" id="GO:0016020">
    <property type="term" value="C:membrane"/>
    <property type="evidence" value="ECO:0007669"/>
    <property type="project" value="UniProtKB-SubCell"/>
</dbReference>
<evidence type="ECO:0000256" key="2">
    <source>
        <dbReference type="ARBA" id="ARBA00022692"/>
    </source>
</evidence>
<evidence type="ECO:0000259" key="6">
    <source>
        <dbReference type="Pfam" id="PF00324"/>
    </source>
</evidence>
<gene>
    <name evidence="7" type="ORF">Ciccas_003930</name>
</gene>
<dbReference type="Proteomes" id="UP001626550">
    <property type="component" value="Unassembled WGS sequence"/>
</dbReference>
<reference evidence="7 8" key="1">
    <citation type="submission" date="2024-11" db="EMBL/GenBank/DDBJ databases">
        <title>Adaptive evolution of stress response genes in parasites aligns with host niche diversity.</title>
        <authorList>
            <person name="Hahn C."/>
            <person name="Resl P."/>
        </authorList>
    </citation>
    <scope>NUCLEOTIDE SEQUENCE [LARGE SCALE GENOMIC DNA]</scope>
    <source>
        <strain evidence="7">EGGRZ-B1_66</strain>
        <tissue evidence="7">Body</tissue>
    </source>
</reference>
<keyword evidence="8" id="KW-1185">Reference proteome</keyword>
<dbReference type="Gene3D" id="1.20.1740.10">
    <property type="entry name" value="Amino acid/polyamine transporter I"/>
    <property type="match status" value="1"/>
</dbReference>
<evidence type="ECO:0000256" key="1">
    <source>
        <dbReference type="ARBA" id="ARBA00004141"/>
    </source>
</evidence>
<dbReference type="EMBL" id="JBJKFK010000385">
    <property type="protein sequence ID" value="KAL3317424.1"/>
    <property type="molecule type" value="Genomic_DNA"/>
</dbReference>